<name>A0A345P7Z0_9GAMM</name>
<proteinExistence type="predicted"/>
<organism evidence="1 2">
    <name type="scientific">Aquirhabdus parva</name>
    <dbReference type="NCBI Taxonomy" id="2283318"/>
    <lineage>
        <taxon>Bacteria</taxon>
        <taxon>Pseudomonadati</taxon>
        <taxon>Pseudomonadota</taxon>
        <taxon>Gammaproteobacteria</taxon>
        <taxon>Moraxellales</taxon>
        <taxon>Moraxellaceae</taxon>
        <taxon>Aquirhabdus</taxon>
    </lineage>
</organism>
<reference evidence="1 2" key="1">
    <citation type="submission" date="2018-07" db="EMBL/GenBank/DDBJ databases">
        <title>Genome sequencing of Moraxellaceae gen. HYN0046.</title>
        <authorList>
            <person name="Kim M."/>
            <person name="Yi H."/>
        </authorList>
    </citation>
    <scope>NUCLEOTIDE SEQUENCE [LARGE SCALE GENOMIC DNA]</scope>
    <source>
        <strain evidence="1 2">HYN0046</strain>
    </source>
</reference>
<evidence type="ECO:0000313" key="1">
    <source>
        <dbReference type="EMBL" id="AXI03399.1"/>
    </source>
</evidence>
<dbReference type="EMBL" id="CP031222">
    <property type="protein sequence ID" value="AXI03399.1"/>
    <property type="molecule type" value="Genomic_DNA"/>
</dbReference>
<sequence>MTLSEQKKLVVGITFYVSQTNTNIWATGAIQNVIYLYLMMQNIPSVAEVILINGGDSDVLSSTLMLDGVDIKIARLPEVMDRLDVLIEGGAQVDRDSIVELHKRGAKVVAYRMGNDFVIDMERVIFKQSPGYLFQRVGFDEVWTIPQHEKTCRSYWEVMERCAVKVLPHIWSPLFIDKTIAELPSNLTFGYQKSITTPSTPKKIAILEPNVNVVKTCHYPLLVCEAAYRQDPSVFKAIYVTNTSHIKDHVTFQHFIGTMDVGLNGIATVEDRYNTPFFLAAHANVVVSHQWENELNYLYYDVLYGGYPLIHNSTMLKCGYYFEAFDAEAGATVLLDVLRHHDSRAEEYKAQAQEFLKTVHVDYPENIRQYEQALLNLFAD</sequence>
<accession>A0A345P7Z0</accession>
<dbReference type="Pfam" id="PF10933">
    <property type="entry name" value="DUF2827"/>
    <property type="match status" value="1"/>
</dbReference>
<dbReference type="KEGG" id="mbah:HYN46_11430"/>
<keyword evidence="2" id="KW-1185">Reference proteome</keyword>
<protein>
    <submittedName>
        <fullName evidence="1">DUF2827 domain-containing protein</fullName>
    </submittedName>
</protein>
<dbReference type="InterPro" id="IPR021234">
    <property type="entry name" value="DUF2827"/>
</dbReference>
<dbReference type="AlphaFoldDB" id="A0A345P7Z0"/>
<dbReference type="OrthoDB" id="1627328at2"/>
<dbReference type="Proteomes" id="UP000253940">
    <property type="component" value="Chromosome"/>
</dbReference>
<gene>
    <name evidence="1" type="ORF">HYN46_11430</name>
</gene>
<evidence type="ECO:0000313" key="2">
    <source>
        <dbReference type="Proteomes" id="UP000253940"/>
    </source>
</evidence>